<dbReference type="Proteomes" id="UP001445076">
    <property type="component" value="Unassembled WGS sequence"/>
</dbReference>
<evidence type="ECO:0000313" key="2">
    <source>
        <dbReference type="Proteomes" id="UP001445076"/>
    </source>
</evidence>
<keyword evidence="2" id="KW-1185">Reference proteome</keyword>
<reference evidence="1 2" key="1">
    <citation type="journal article" date="2024" name="BMC Genomics">
        <title>Genome assembly of redclaw crayfish (Cherax quadricarinatus) provides insights into its immune adaptation and hypoxia tolerance.</title>
        <authorList>
            <person name="Liu Z."/>
            <person name="Zheng J."/>
            <person name="Li H."/>
            <person name="Fang K."/>
            <person name="Wang S."/>
            <person name="He J."/>
            <person name="Zhou D."/>
            <person name="Weng S."/>
            <person name="Chi M."/>
            <person name="Gu Z."/>
            <person name="He J."/>
            <person name="Li F."/>
            <person name="Wang M."/>
        </authorList>
    </citation>
    <scope>NUCLEOTIDE SEQUENCE [LARGE SCALE GENOMIC DNA]</scope>
    <source>
        <strain evidence="1">ZL_2023a</strain>
    </source>
</reference>
<dbReference type="AlphaFoldDB" id="A0AAW0X235"/>
<feature type="non-terminal residue" evidence="1">
    <location>
        <position position="1"/>
    </location>
</feature>
<comment type="caution">
    <text evidence="1">The sequence shown here is derived from an EMBL/GenBank/DDBJ whole genome shotgun (WGS) entry which is preliminary data.</text>
</comment>
<gene>
    <name evidence="1" type="ORF">OTU49_006433</name>
</gene>
<accession>A0AAW0X235</accession>
<sequence>QVFVLNSQRKKEILKALVFPAFIEGGQLPLSWTSVILNYVLMAEAPEKTVGLKIEEGEGARLRALKDAINHTVEKILGSWKPSLFVKCFPLLAKENEECLEAIRVSVVESVRRVIYEDINAIIEEDVAKSLEELGTLVKKYSGPLNRKSWRPSGDPVMDMRAHDAKVLQYEKMRLLKLVQSESKASEHLLKKVEAGRAECHKNHLEIKEHMSVLTKLNALALDLPQEKMMSHTEAVLSSDLPKLSMDE</sequence>
<organism evidence="1 2">
    <name type="scientific">Cherax quadricarinatus</name>
    <name type="common">Australian red claw crayfish</name>
    <dbReference type="NCBI Taxonomy" id="27406"/>
    <lineage>
        <taxon>Eukaryota</taxon>
        <taxon>Metazoa</taxon>
        <taxon>Ecdysozoa</taxon>
        <taxon>Arthropoda</taxon>
        <taxon>Crustacea</taxon>
        <taxon>Multicrustacea</taxon>
        <taxon>Malacostraca</taxon>
        <taxon>Eumalacostraca</taxon>
        <taxon>Eucarida</taxon>
        <taxon>Decapoda</taxon>
        <taxon>Pleocyemata</taxon>
        <taxon>Astacidea</taxon>
        <taxon>Parastacoidea</taxon>
        <taxon>Parastacidae</taxon>
        <taxon>Cherax</taxon>
    </lineage>
</organism>
<name>A0AAW0X235_CHEQU</name>
<proteinExistence type="predicted"/>
<protein>
    <submittedName>
        <fullName evidence="1">Uncharacterized protein</fullName>
    </submittedName>
</protein>
<dbReference type="EMBL" id="JARKIK010000053">
    <property type="protein sequence ID" value="KAK8733699.1"/>
    <property type="molecule type" value="Genomic_DNA"/>
</dbReference>
<evidence type="ECO:0000313" key="1">
    <source>
        <dbReference type="EMBL" id="KAK8733699.1"/>
    </source>
</evidence>